<dbReference type="PANTHER" id="PTHR32305:SF15">
    <property type="entry name" value="PROTEIN RHSA-RELATED"/>
    <property type="match status" value="1"/>
</dbReference>
<dbReference type="InterPro" id="IPR050708">
    <property type="entry name" value="T6SS_VgrG/RHS"/>
</dbReference>
<evidence type="ECO:0008006" key="5">
    <source>
        <dbReference type="Google" id="ProtNLM"/>
    </source>
</evidence>
<evidence type="ECO:0000313" key="3">
    <source>
        <dbReference type="EMBL" id="PWG78080.1"/>
    </source>
</evidence>
<comment type="caution">
    <text evidence="3">The sequence shown here is derived from an EMBL/GenBank/DDBJ whole genome shotgun (WGS) entry which is preliminary data.</text>
</comment>
<dbReference type="Pfam" id="PF14891">
    <property type="entry name" value="Peptidase_M91"/>
    <property type="match status" value="1"/>
</dbReference>
<reference evidence="3 4" key="1">
    <citation type="submission" date="2018-04" db="EMBL/GenBank/DDBJ databases">
        <title>Pedobacter chongqingensis sp. nov., isolated from a rottenly hemp rope.</title>
        <authorList>
            <person name="Cai Y."/>
        </authorList>
    </citation>
    <scope>NUCLEOTIDE SEQUENCE [LARGE SCALE GENOMIC DNA]</scope>
    <source>
        <strain evidence="3 4">FJ4-8</strain>
    </source>
</reference>
<dbReference type="InterPro" id="IPR022385">
    <property type="entry name" value="Rhs_assc_core"/>
</dbReference>
<keyword evidence="4" id="KW-1185">Reference proteome</keyword>
<protein>
    <recommendedName>
        <fullName evidence="5">RHS repeat-associated core domain-containing protein</fullName>
    </recommendedName>
</protein>
<evidence type="ECO:0000313" key="4">
    <source>
        <dbReference type="Proteomes" id="UP000245647"/>
    </source>
</evidence>
<dbReference type="RefSeq" id="WP_109418385.1">
    <property type="nucleotide sequence ID" value="NZ_QEAS01000036.1"/>
</dbReference>
<proteinExistence type="predicted"/>
<feature type="coiled-coil region" evidence="1">
    <location>
        <begin position="112"/>
        <end position="139"/>
    </location>
</feature>
<dbReference type="AlphaFoldDB" id="A0A2U2P9N2"/>
<feature type="region of interest" description="Disordered" evidence="2">
    <location>
        <begin position="236"/>
        <end position="261"/>
    </location>
</feature>
<keyword evidence="1" id="KW-0175">Coiled coil</keyword>
<dbReference type="NCBIfam" id="TIGR03696">
    <property type="entry name" value="Rhs_assc_core"/>
    <property type="match status" value="1"/>
</dbReference>
<evidence type="ECO:0000256" key="1">
    <source>
        <dbReference type="SAM" id="Coils"/>
    </source>
</evidence>
<dbReference type="Proteomes" id="UP000245647">
    <property type="component" value="Unassembled WGS sequence"/>
</dbReference>
<feature type="region of interest" description="Disordered" evidence="2">
    <location>
        <begin position="157"/>
        <end position="194"/>
    </location>
</feature>
<sequence>MTPSPDNKYKYNGKELQTELGMNQYDYGARFYDPVIGRWMVVDPLAEKYLPISPYVYVANDPVKYIDPDGKVIWIGYVASVNGRNVSYQVRYDGGKLYNADGSRYTRNNAYIQKVKSDLDNLKSDNSQIRSMVEKLEKNSSKFVGIYNLVDSEKKGKNFERPSYNQENGELDGAKVQYNPYQSEDPENKGETRKPRVALAHELQHATDDIESNVIVGDTSTGVSRIEVEAVKTENRVRKATGDKQRTTYGGKKIPEKDLKD</sequence>
<evidence type="ECO:0000256" key="2">
    <source>
        <dbReference type="SAM" id="MobiDB-lite"/>
    </source>
</evidence>
<dbReference type="InterPro" id="IPR028208">
    <property type="entry name" value="Effector_pro_NleD-like"/>
</dbReference>
<gene>
    <name evidence="3" type="ORF">DDR33_24215</name>
</gene>
<dbReference type="PANTHER" id="PTHR32305">
    <property type="match status" value="1"/>
</dbReference>
<feature type="compositionally biased region" description="Basic and acidic residues" evidence="2">
    <location>
        <begin position="236"/>
        <end position="246"/>
    </location>
</feature>
<dbReference type="EMBL" id="QEAS01000036">
    <property type="protein sequence ID" value="PWG78080.1"/>
    <property type="molecule type" value="Genomic_DNA"/>
</dbReference>
<accession>A0A2U2P9N2</accession>
<name>A0A2U2P9N2_9SPHI</name>
<dbReference type="Gene3D" id="2.180.10.10">
    <property type="entry name" value="RHS repeat-associated core"/>
    <property type="match status" value="1"/>
</dbReference>
<organism evidence="3 4">
    <name type="scientific">Pararcticibacter amylolyticus</name>
    <dbReference type="NCBI Taxonomy" id="2173175"/>
    <lineage>
        <taxon>Bacteria</taxon>
        <taxon>Pseudomonadati</taxon>
        <taxon>Bacteroidota</taxon>
        <taxon>Sphingobacteriia</taxon>
        <taxon>Sphingobacteriales</taxon>
        <taxon>Sphingobacteriaceae</taxon>
        <taxon>Pararcticibacter</taxon>
    </lineage>
</organism>